<reference evidence="3" key="1">
    <citation type="journal article" date="2023" name="Plant J.">
        <title>The genome of the king protea, Protea cynaroides.</title>
        <authorList>
            <person name="Chang J."/>
            <person name="Duong T.A."/>
            <person name="Schoeman C."/>
            <person name="Ma X."/>
            <person name="Roodt D."/>
            <person name="Barker N."/>
            <person name="Li Z."/>
            <person name="Van de Peer Y."/>
            <person name="Mizrachi E."/>
        </authorList>
    </citation>
    <scope>NUCLEOTIDE SEQUENCE</scope>
    <source>
        <tissue evidence="3">Young leaves</tissue>
    </source>
</reference>
<dbReference type="SUPFAM" id="SSF100950">
    <property type="entry name" value="NagB/RpiA/CoA transferase-like"/>
    <property type="match status" value="1"/>
</dbReference>
<dbReference type="PANTHER" id="PTHR11054:SF17">
    <property type="entry name" value="6-PHOSPHOGLUCONOLACTONASE 1-RELATED"/>
    <property type="match status" value="1"/>
</dbReference>
<feature type="domain" description="Glucosamine/galactosamine-6-phosphate isomerase" evidence="2">
    <location>
        <begin position="16"/>
        <end position="80"/>
    </location>
</feature>
<dbReference type="PANTHER" id="PTHR11054">
    <property type="entry name" value="6-PHOSPHOGLUCONOLACTONASE"/>
    <property type="match status" value="1"/>
</dbReference>
<dbReference type="Pfam" id="PF01182">
    <property type="entry name" value="Glucosamine_iso"/>
    <property type="match status" value="1"/>
</dbReference>
<evidence type="ECO:0000313" key="3">
    <source>
        <dbReference type="EMBL" id="KAJ4974306.1"/>
    </source>
</evidence>
<dbReference type="Gene3D" id="3.40.50.1360">
    <property type="match status" value="1"/>
</dbReference>
<organism evidence="3 4">
    <name type="scientific">Protea cynaroides</name>
    <dbReference type="NCBI Taxonomy" id="273540"/>
    <lineage>
        <taxon>Eukaryota</taxon>
        <taxon>Viridiplantae</taxon>
        <taxon>Streptophyta</taxon>
        <taxon>Embryophyta</taxon>
        <taxon>Tracheophyta</taxon>
        <taxon>Spermatophyta</taxon>
        <taxon>Magnoliopsida</taxon>
        <taxon>Proteales</taxon>
        <taxon>Proteaceae</taxon>
        <taxon>Protea</taxon>
    </lineage>
</organism>
<dbReference type="Proteomes" id="UP001141806">
    <property type="component" value="Unassembled WGS sequence"/>
</dbReference>
<protein>
    <recommendedName>
        <fullName evidence="2">Glucosamine/galactosamine-6-phosphate isomerase domain-containing protein</fullName>
    </recommendedName>
</protein>
<sequence>MISSHELRKCDLDEKQVRGFFAIAFSNGSLISLMGKLCEIPYNNTVDWLKWYISWANERVVAKNHADSNCKLAKDGLLSKGGGGGYGYSFTHFELENCNHHIVDGNFHSSSPCCHSYMSLWACLPGLAAMAVWPCCLHEPC</sequence>
<evidence type="ECO:0000256" key="1">
    <source>
        <dbReference type="ARBA" id="ARBA00004959"/>
    </source>
</evidence>
<dbReference type="InterPro" id="IPR006148">
    <property type="entry name" value="Glc/Gal-6P_isomerase"/>
</dbReference>
<gene>
    <name evidence="3" type="ORF">NE237_007480</name>
</gene>
<accession>A0A9Q0KPJ0</accession>
<dbReference type="EMBL" id="JAMYWD010000004">
    <property type="protein sequence ID" value="KAJ4974306.1"/>
    <property type="molecule type" value="Genomic_DNA"/>
</dbReference>
<dbReference type="GO" id="GO:0005975">
    <property type="term" value="P:carbohydrate metabolic process"/>
    <property type="evidence" value="ECO:0007669"/>
    <property type="project" value="InterPro"/>
</dbReference>
<comment type="caution">
    <text evidence="3">The sequence shown here is derived from an EMBL/GenBank/DDBJ whole genome shotgun (WGS) entry which is preliminary data.</text>
</comment>
<dbReference type="InterPro" id="IPR037171">
    <property type="entry name" value="NagB/RpiA_transferase-like"/>
</dbReference>
<comment type="pathway">
    <text evidence="1">Carbohydrate degradation; pentose phosphate pathway.</text>
</comment>
<evidence type="ECO:0000313" key="4">
    <source>
        <dbReference type="Proteomes" id="UP001141806"/>
    </source>
</evidence>
<evidence type="ECO:0000259" key="2">
    <source>
        <dbReference type="Pfam" id="PF01182"/>
    </source>
</evidence>
<dbReference type="OrthoDB" id="432544at2759"/>
<dbReference type="InterPro" id="IPR039104">
    <property type="entry name" value="6PGL"/>
</dbReference>
<name>A0A9Q0KPJ0_9MAGN</name>
<proteinExistence type="predicted"/>
<keyword evidence="4" id="KW-1185">Reference proteome</keyword>
<dbReference type="AlphaFoldDB" id="A0A9Q0KPJ0"/>